<dbReference type="AlphaFoldDB" id="A0A812TYF7"/>
<proteinExistence type="predicted"/>
<organism evidence="2 3">
    <name type="scientific">Symbiodinium natans</name>
    <dbReference type="NCBI Taxonomy" id="878477"/>
    <lineage>
        <taxon>Eukaryota</taxon>
        <taxon>Sar</taxon>
        <taxon>Alveolata</taxon>
        <taxon>Dinophyceae</taxon>
        <taxon>Suessiales</taxon>
        <taxon>Symbiodiniaceae</taxon>
        <taxon>Symbiodinium</taxon>
    </lineage>
</organism>
<keyword evidence="3" id="KW-1185">Reference proteome</keyword>
<feature type="compositionally biased region" description="Pro residues" evidence="1">
    <location>
        <begin position="1"/>
        <end position="20"/>
    </location>
</feature>
<accession>A0A812TYF7</accession>
<evidence type="ECO:0000256" key="1">
    <source>
        <dbReference type="SAM" id="MobiDB-lite"/>
    </source>
</evidence>
<dbReference type="EMBL" id="CAJNDS010002652">
    <property type="protein sequence ID" value="CAE7556793.1"/>
    <property type="molecule type" value="Genomic_DNA"/>
</dbReference>
<comment type="caution">
    <text evidence="2">The sequence shown here is derived from an EMBL/GenBank/DDBJ whole genome shotgun (WGS) entry which is preliminary data.</text>
</comment>
<sequence>MTQEAPLPPWRRAPQLPVPGPQGHLTRPAPLCEGIAKPSAASAEGALLAVPTAARGGHPEHRTAGSCTVGEHAEAILDRSAPWISAKPPSPGTGPEPRYLEMVNANPRDDRLEFDAASHTYFLEGRALSGSVTFVASSMSEDFDGRAVVQAMRNGRSQAWPRLRYTLGAQPADLGALAPAPSLYGLLLEERPSQRTRAAMSPDEVVALFTHCSGDVARWRLALQEELLNRACMTFGPGPSMSIGPQWQLWSYEREMTEEEILEQWQQCGQDAAERGTEAHYQIELWLNRDGCRSEEMEV</sequence>
<evidence type="ECO:0000313" key="3">
    <source>
        <dbReference type="Proteomes" id="UP000604046"/>
    </source>
</evidence>
<evidence type="ECO:0000313" key="2">
    <source>
        <dbReference type="EMBL" id="CAE7556793.1"/>
    </source>
</evidence>
<dbReference type="Proteomes" id="UP000604046">
    <property type="component" value="Unassembled WGS sequence"/>
</dbReference>
<feature type="region of interest" description="Disordered" evidence="1">
    <location>
        <begin position="1"/>
        <end position="23"/>
    </location>
</feature>
<gene>
    <name evidence="2" type="ORF">SNAT2548_LOCUS31316</name>
</gene>
<reference evidence="2" key="1">
    <citation type="submission" date="2021-02" db="EMBL/GenBank/DDBJ databases">
        <authorList>
            <person name="Dougan E. K."/>
            <person name="Rhodes N."/>
            <person name="Thang M."/>
            <person name="Chan C."/>
        </authorList>
    </citation>
    <scope>NUCLEOTIDE SEQUENCE</scope>
</reference>
<feature type="non-terminal residue" evidence="2">
    <location>
        <position position="1"/>
    </location>
</feature>
<protein>
    <submittedName>
        <fullName evidence="2">Uncharacterized protein</fullName>
    </submittedName>
</protein>
<name>A0A812TYF7_9DINO</name>